<keyword evidence="3" id="KW-1185">Reference proteome</keyword>
<sequence>MQQSTILTPGRGARPKDTQAVMFDDLVALVARRMQMPVAILVLPDLQRPGQNSISTHGLPNPETYEETIAFGAHLMDALRRSQRPLVLSDSRMQTELGALPLVQNSQCLAFLCVPVLSADSRMIGVLCVANKTPFDWSEGDIEALKDYATLISREMRQRLLVSDQSAELSMLRLRLERERLHNFQREAIFQAMATPGLSPSARFRSVLNAGCAALKVDYGILTQVSGGRARVIAASKSAPTNEPLADIEISQRYTADILATDRQICMPDTAMSCEPLRRDLFGRPPLAYFGAPIVTNGLTFGTLEFTATSPISKRSDPSYGSVLSMMAIAINGYLCARTDPQQADVFIPTARAAI</sequence>
<protein>
    <recommendedName>
        <fullName evidence="1">GAF domain-containing protein</fullName>
    </recommendedName>
</protein>
<feature type="domain" description="GAF" evidence="1">
    <location>
        <begin position="18"/>
        <end position="166"/>
    </location>
</feature>
<dbReference type="InterPro" id="IPR003018">
    <property type="entry name" value="GAF"/>
</dbReference>
<dbReference type="AlphaFoldDB" id="A0A225NI68"/>
<dbReference type="InterPro" id="IPR029016">
    <property type="entry name" value="GAF-like_dom_sf"/>
</dbReference>
<organism evidence="2 3">
    <name type="scientific">Marinibacterium profundimaris</name>
    <dbReference type="NCBI Taxonomy" id="1679460"/>
    <lineage>
        <taxon>Bacteria</taxon>
        <taxon>Pseudomonadati</taxon>
        <taxon>Pseudomonadota</taxon>
        <taxon>Alphaproteobacteria</taxon>
        <taxon>Rhodobacterales</taxon>
        <taxon>Paracoccaceae</taxon>
        <taxon>Marinibacterium</taxon>
    </lineage>
</organism>
<name>A0A225NI68_9RHOB</name>
<dbReference type="PANTHER" id="PTHR43102:SF2">
    <property type="entry name" value="GAF DOMAIN-CONTAINING PROTEIN"/>
    <property type="match status" value="1"/>
</dbReference>
<evidence type="ECO:0000313" key="3">
    <source>
        <dbReference type="Proteomes" id="UP000215377"/>
    </source>
</evidence>
<evidence type="ECO:0000313" key="2">
    <source>
        <dbReference type="EMBL" id="OWU73506.1"/>
    </source>
</evidence>
<proteinExistence type="predicted"/>
<dbReference type="SMART" id="SM00065">
    <property type="entry name" value="GAF"/>
    <property type="match status" value="1"/>
</dbReference>
<dbReference type="Gene3D" id="3.30.450.40">
    <property type="match status" value="2"/>
</dbReference>
<evidence type="ECO:0000259" key="1">
    <source>
        <dbReference type="SMART" id="SM00065"/>
    </source>
</evidence>
<dbReference type="Proteomes" id="UP000215377">
    <property type="component" value="Unassembled WGS sequence"/>
</dbReference>
<gene>
    <name evidence="2" type="ORF">ATO3_12660</name>
</gene>
<dbReference type="OrthoDB" id="9812260at2"/>
<reference evidence="2 3" key="1">
    <citation type="submission" date="2013-04" db="EMBL/GenBank/DDBJ databases">
        <title>Oceanicola sp. 22II1-22F33 Genome Sequencing.</title>
        <authorList>
            <person name="Lai Q."/>
            <person name="Li G."/>
            <person name="Shao Z."/>
        </authorList>
    </citation>
    <scope>NUCLEOTIDE SEQUENCE [LARGE SCALE GENOMIC DNA]</scope>
    <source>
        <strain evidence="2 3">22II1-22F33</strain>
    </source>
</reference>
<dbReference type="PANTHER" id="PTHR43102">
    <property type="entry name" value="SLR1143 PROTEIN"/>
    <property type="match status" value="1"/>
</dbReference>
<dbReference type="EMBL" id="AQQR01000004">
    <property type="protein sequence ID" value="OWU73506.1"/>
    <property type="molecule type" value="Genomic_DNA"/>
</dbReference>
<accession>A0A225NI68</accession>
<dbReference type="RefSeq" id="WP_088650227.1">
    <property type="nucleotide sequence ID" value="NZ_AQQR01000004.1"/>
</dbReference>
<dbReference type="Pfam" id="PF01590">
    <property type="entry name" value="GAF"/>
    <property type="match status" value="1"/>
</dbReference>
<dbReference type="SUPFAM" id="SSF55781">
    <property type="entry name" value="GAF domain-like"/>
    <property type="match status" value="2"/>
</dbReference>
<comment type="caution">
    <text evidence="2">The sequence shown here is derived from an EMBL/GenBank/DDBJ whole genome shotgun (WGS) entry which is preliminary data.</text>
</comment>